<dbReference type="OrthoDB" id="418495at2759"/>
<name>A0A9J5XH14_SOLCO</name>
<evidence type="ECO:0000259" key="5">
    <source>
        <dbReference type="Pfam" id="PF00462"/>
    </source>
</evidence>
<reference evidence="6 7" key="1">
    <citation type="submission" date="2020-09" db="EMBL/GenBank/DDBJ databases">
        <title>De no assembly of potato wild relative species, Solanum commersonii.</title>
        <authorList>
            <person name="Cho K."/>
        </authorList>
    </citation>
    <scope>NUCLEOTIDE SEQUENCE [LARGE SCALE GENOMIC DNA]</scope>
    <source>
        <strain evidence="6">LZ3.2</strain>
        <tissue evidence="6">Leaf</tissue>
    </source>
</reference>
<dbReference type="Gene3D" id="3.40.30.10">
    <property type="entry name" value="Glutaredoxin"/>
    <property type="match status" value="1"/>
</dbReference>
<organism evidence="6 7">
    <name type="scientific">Solanum commersonii</name>
    <name type="common">Commerson's wild potato</name>
    <name type="synonym">Commerson's nightshade</name>
    <dbReference type="NCBI Taxonomy" id="4109"/>
    <lineage>
        <taxon>Eukaryota</taxon>
        <taxon>Viridiplantae</taxon>
        <taxon>Streptophyta</taxon>
        <taxon>Embryophyta</taxon>
        <taxon>Tracheophyta</taxon>
        <taxon>Spermatophyta</taxon>
        <taxon>Magnoliopsida</taxon>
        <taxon>eudicotyledons</taxon>
        <taxon>Gunneridae</taxon>
        <taxon>Pentapetalae</taxon>
        <taxon>asterids</taxon>
        <taxon>lamiids</taxon>
        <taxon>Solanales</taxon>
        <taxon>Solanaceae</taxon>
        <taxon>Solanoideae</taxon>
        <taxon>Solaneae</taxon>
        <taxon>Solanum</taxon>
    </lineage>
</organism>
<dbReference type="AlphaFoldDB" id="A0A9J5XH14"/>
<evidence type="ECO:0000313" key="7">
    <source>
        <dbReference type="Proteomes" id="UP000824120"/>
    </source>
</evidence>
<dbReference type="NCBIfam" id="TIGR02189">
    <property type="entry name" value="GlrX-like_plant"/>
    <property type="match status" value="1"/>
</dbReference>
<keyword evidence="3" id="KW-0963">Cytoplasm</keyword>
<comment type="similarity">
    <text evidence="2">Belongs to the glutaredoxin family. CC-type subfamily.</text>
</comment>
<proteinExistence type="inferred from homology"/>
<gene>
    <name evidence="6" type="ORF">H5410_048075</name>
</gene>
<feature type="domain" description="Glutaredoxin" evidence="5">
    <location>
        <begin position="89"/>
        <end position="152"/>
    </location>
</feature>
<evidence type="ECO:0000256" key="3">
    <source>
        <dbReference type="ARBA" id="ARBA00022490"/>
    </source>
</evidence>
<evidence type="ECO:0000313" key="6">
    <source>
        <dbReference type="EMBL" id="KAG5587641.1"/>
    </source>
</evidence>
<accession>A0A9J5XH14</accession>
<comment type="subcellular location">
    <subcellularLocation>
        <location evidence="1">Cytoplasm</location>
    </subcellularLocation>
</comment>
<evidence type="ECO:0000256" key="2">
    <source>
        <dbReference type="ARBA" id="ARBA00007568"/>
    </source>
</evidence>
<evidence type="ECO:0000256" key="1">
    <source>
        <dbReference type="ARBA" id="ARBA00004496"/>
    </source>
</evidence>
<protein>
    <recommendedName>
        <fullName evidence="5">Glutaredoxin domain-containing protein</fullName>
    </recommendedName>
</protein>
<keyword evidence="7" id="KW-1185">Reference proteome</keyword>
<sequence>MVLPIPKFSVGLSSCLGLSLDSSGDYKILKIEGNEFGGHKVSGEIFTLKNNSWRKIGEHPCVTGNKLLHLIFVKKNMEKVQRMTREHGVVIFSKSTCCLSYAVSILFQDLGVIPYVCEIDHESDGKEMEKALIRMGVNSSFMFPAIFIGGLLVGSTNEVMSLHLQGSLIKLIKPYVSNLKSN</sequence>
<dbReference type="PROSITE" id="PS51354">
    <property type="entry name" value="GLUTAREDOXIN_2"/>
    <property type="match status" value="1"/>
</dbReference>
<dbReference type="SUPFAM" id="SSF52833">
    <property type="entry name" value="Thioredoxin-like"/>
    <property type="match status" value="1"/>
</dbReference>
<dbReference type="Proteomes" id="UP000824120">
    <property type="component" value="Chromosome 9"/>
</dbReference>
<dbReference type="Pfam" id="PF00462">
    <property type="entry name" value="Glutaredoxin"/>
    <property type="match status" value="1"/>
</dbReference>
<dbReference type="PANTHER" id="PTHR10168">
    <property type="entry name" value="GLUTAREDOXIN"/>
    <property type="match status" value="1"/>
</dbReference>
<comment type="caution">
    <text evidence="6">The sequence shown here is derived from an EMBL/GenBank/DDBJ whole genome shotgun (WGS) entry which is preliminary data.</text>
</comment>
<dbReference type="GO" id="GO:0005737">
    <property type="term" value="C:cytoplasm"/>
    <property type="evidence" value="ECO:0007669"/>
    <property type="project" value="UniProtKB-SubCell"/>
</dbReference>
<keyword evidence="4" id="KW-0676">Redox-active center</keyword>
<dbReference type="InterPro" id="IPR036249">
    <property type="entry name" value="Thioredoxin-like_sf"/>
</dbReference>
<dbReference type="InterPro" id="IPR002109">
    <property type="entry name" value="Glutaredoxin"/>
</dbReference>
<dbReference type="InterPro" id="IPR011905">
    <property type="entry name" value="GlrX-like_pln_2"/>
</dbReference>
<dbReference type="EMBL" id="JACXVP010000009">
    <property type="protein sequence ID" value="KAG5587641.1"/>
    <property type="molecule type" value="Genomic_DNA"/>
</dbReference>
<evidence type="ECO:0000256" key="4">
    <source>
        <dbReference type="ARBA" id="ARBA00023284"/>
    </source>
</evidence>